<keyword evidence="3" id="KW-1185">Reference proteome</keyword>
<gene>
    <name evidence="2" type="ORF">D7M11_21970</name>
</gene>
<dbReference type="Proteomes" id="UP000282311">
    <property type="component" value="Unassembled WGS sequence"/>
</dbReference>
<comment type="caution">
    <text evidence="2">The sequence shown here is derived from an EMBL/GenBank/DDBJ whole genome shotgun (WGS) entry which is preliminary data.</text>
</comment>
<evidence type="ECO:0000313" key="3">
    <source>
        <dbReference type="Proteomes" id="UP000282311"/>
    </source>
</evidence>
<dbReference type="Pfam" id="PF13560">
    <property type="entry name" value="HTH_31"/>
    <property type="match status" value="1"/>
</dbReference>
<evidence type="ECO:0000259" key="1">
    <source>
        <dbReference type="SMART" id="SM00530"/>
    </source>
</evidence>
<feature type="domain" description="HTH cro/C1-type" evidence="1">
    <location>
        <begin position="13"/>
        <end position="85"/>
    </location>
</feature>
<dbReference type="RefSeq" id="WP_120749409.1">
    <property type="nucleotide sequence ID" value="NZ_RBAH01000017.1"/>
</dbReference>
<dbReference type="SUPFAM" id="SSF47413">
    <property type="entry name" value="lambda repressor-like DNA-binding domains"/>
    <property type="match status" value="1"/>
</dbReference>
<dbReference type="AlphaFoldDB" id="A0A3B0C178"/>
<name>A0A3B0C178_9BACL</name>
<sequence>MNTDQRLRALSDFLIAHRAKLTPQSVGLPAGARRRTPGLRREEVAQIAGVSTTWYTWLEQGRDIRMSAQVLERIAFALQLNDDERDYMLALALEQTTAAAPAPDTAVDKMPEALERIIGELRGCPVIVSDRKLGIVGWNKAAAAVFMDFAQVPPEERNMIWLLFTRKELRTLAANWEQFVRGFLAIFRYYYGKYVGDAWYGEFIQRLSSFNADFRTLWDINDVSPAPEVSIEFRHAKAGKMLFDLTSMQVQGQTDLRCSVYTPSPGSETEAKLKRLMDRIERR</sequence>
<reference evidence="2 3" key="1">
    <citation type="journal article" date="2007" name="Int. J. Syst. Evol. Microbiol.">
        <title>Paenibacillus ginsengarvi sp. nov., isolated from soil from ginseng cultivation.</title>
        <authorList>
            <person name="Yoon M.H."/>
            <person name="Ten L.N."/>
            <person name="Im W.T."/>
        </authorList>
    </citation>
    <scope>NUCLEOTIDE SEQUENCE [LARGE SCALE GENOMIC DNA]</scope>
    <source>
        <strain evidence="2 3">KCTC 13059</strain>
    </source>
</reference>
<dbReference type="CDD" id="cd00093">
    <property type="entry name" value="HTH_XRE"/>
    <property type="match status" value="1"/>
</dbReference>
<dbReference type="EMBL" id="RBAH01000017">
    <property type="protein sequence ID" value="RKN79040.1"/>
    <property type="molecule type" value="Genomic_DNA"/>
</dbReference>
<dbReference type="GO" id="GO:0003677">
    <property type="term" value="F:DNA binding"/>
    <property type="evidence" value="ECO:0007669"/>
    <property type="project" value="InterPro"/>
</dbReference>
<dbReference type="Pfam" id="PF17765">
    <property type="entry name" value="MLTR_LBD"/>
    <property type="match status" value="1"/>
</dbReference>
<protein>
    <submittedName>
        <fullName evidence="2">Transcriptional regulator</fullName>
    </submittedName>
</protein>
<dbReference type="InterPro" id="IPR041413">
    <property type="entry name" value="MLTR_LBD"/>
</dbReference>
<dbReference type="InterPro" id="IPR010982">
    <property type="entry name" value="Lambda_DNA-bd_dom_sf"/>
</dbReference>
<dbReference type="SMART" id="SM00530">
    <property type="entry name" value="HTH_XRE"/>
    <property type="match status" value="1"/>
</dbReference>
<dbReference type="PANTHER" id="PTHR35010">
    <property type="entry name" value="BLL4672 PROTEIN-RELATED"/>
    <property type="match status" value="1"/>
</dbReference>
<evidence type="ECO:0000313" key="2">
    <source>
        <dbReference type="EMBL" id="RKN79040.1"/>
    </source>
</evidence>
<accession>A0A3B0C178</accession>
<organism evidence="2 3">
    <name type="scientific">Paenibacillus ginsengarvi</name>
    <dbReference type="NCBI Taxonomy" id="400777"/>
    <lineage>
        <taxon>Bacteria</taxon>
        <taxon>Bacillati</taxon>
        <taxon>Bacillota</taxon>
        <taxon>Bacilli</taxon>
        <taxon>Bacillales</taxon>
        <taxon>Paenibacillaceae</taxon>
        <taxon>Paenibacillus</taxon>
    </lineage>
</organism>
<dbReference type="Gene3D" id="1.10.260.40">
    <property type="entry name" value="lambda repressor-like DNA-binding domains"/>
    <property type="match status" value="1"/>
</dbReference>
<dbReference type="OrthoDB" id="5346389at2"/>
<dbReference type="InterPro" id="IPR001387">
    <property type="entry name" value="Cro/C1-type_HTH"/>
</dbReference>
<dbReference type="Gene3D" id="3.30.450.180">
    <property type="match status" value="1"/>
</dbReference>
<proteinExistence type="predicted"/>